<gene>
    <name evidence="3" type="ORF">EC912_102852</name>
</gene>
<dbReference type="Pfam" id="PF13472">
    <property type="entry name" value="Lipase_GDSL_2"/>
    <property type="match status" value="1"/>
</dbReference>
<name>A0A4R3YV53_9GAMM</name>
<dbReference type="PANTHER" id="PTHR30383">
    <property type="entry name" value="THIOESTERASE 1/PROTEASE 1/LYSOPHOSPHOLIPASE L1"/>
    <property type="match status" value="1"/>
</dbReference>
<dbReference type="InterPro" id="IPR051532">
    <property type="entry name" value="Ester_Hydrolysis_Enzymes"/>
</dbReference>
<protein>
    <submittedName>
        <fullName evidence="3">Lysophospholipase L1-like esterase</fullName>
    </submittedName>
</protein>
<sequence length="235" mass="26035">MKRIALLFAALVLAAPVFAKGPDHSRWEPDIRAFEMQDRAQPPVPGAVLFVGSSSIRMWTSLSADFPAFRVVNRGFGGSDLDDSTAFAARIVAPYRPGAIVIYAGDNDLMNGDSPEQVRDDFADFVARVRKDQPQVPIAFISIKPSVSRRALLDKILKSNELIREWASRQKDVSFLDIVPGMVDGQGEPRPELFIADGLHMNSKGYALWTATVEPWLEQHAKSAEIKRMPKTTGR</sequence>
<dbReference type="CDD" id="cd04502">
    <property type="entry name" value="SGNH_hydrolase_like_7"/>
    <property type="match status" value="1"/>
</dbReference>
<dbReference type="InterPro" id="IPR036514">
    <property type="entry name" value="SGNH_hydro_sf"/>
</dbReference>
<keyword evidence="1" id="KW-0732">Signal</keyword>
<dbReference type="Proteomes" id="UP000295645">
    <property type="component" value="Unassembled WGS sequence"/>
</dbReference>
<evidence type="ECO:0000259" key="2">
    <source>
        <dbReference type="Pfam" id="PF13472"/>
    </source>
</evidence>
<dbReference type="Gene3D" id="3.40.50.1110">
    <property type="entry name" value="SGNH hydrolase"/>
    <property type="match status" value="1"/>
</dbReference>
<evidence type="ECO:0000313" key="3">
    <source>
        <dbReference type="EMBL" id="TCV96501.1"/>
    </source>
</evidence>
<feature type="signal peptide" evidence="1">
    <location>
        <begin position="1"/>
        <end position="19"/>
    </location>
</feature>
<keyword evidence="4" id="KW-1185">Reference proteome</keyword>
<reference evidence="3 4" key="1">
    <citation type="submission" date="2019-03" db="EMBL/GenBank/DDBJ databases">
        <title>Above-ground endophytic microbial communities from plants in different locations in the United States.</title>
        <authorList>
            <person name="Frank C."/>
        </authorList>
    </citation>
    <scope>NUCLEOTIDE SEQUENCE [LARGE SCALE GENOMIC DNA]</scope>
    <source>
        <strain evidence="3 4">LP_13_YM</strain>
    </source>
</reference>
<evidence type="ECO:0000313" key="4">
    <source>
        <dbReference type="Proteomes" id="UP000295645"/>
    </source>
</evidence>
<dbReference type="AlphaFoldDB" id="A0A4R3YV53"/>
<comment type="caution">
    <text evidence="3">The sequence shown here is derived from an EMBL/GenBank/DDBJ whole genome shotgun (WGS) entry which is preliminary data.</text>
</comment>
<dbReference type="SUPFAM" id="SSF52266">
    <property type="entry name" value="SGNH hydrolase"/>
    <property type="match status" value="1"/>
</dbReference>
<organism evidence="3 4">
    <name type="scientific">Luteibacter rhizovicinus</name>
    <dbReference type="NCBI Taxonomy" id="242606"/>
    <lineage>
        <taxon>Bacteria</taxon>
        <taxon>Pseudomonadati</taxon>
        <taxon>Pseudomonadota</taxon>
        <taxon>Gammaproteobacteria</taxon>
        <taxon>Lysobacterales</taxon>
        <taxon>Rhodanobacteraceae</taxon>
        <taxon>Luteibacter</taxon>
    </lineage>
</organism>
<feature type="domain" description="SGNH hydrolase-type esterase" evidence="2">
    <location>
        <begin position="60"/>
        <end position="208"/>
    </location>
</feature>
<proteinExistence type="predicted"/>
<dbReference type="InterPro" id="IPR013830">
    <property type="entry name" value="SGNH_hydro"/>
</dbReference>
<evidence type="ECO:0000256" key="1">
    <source>
        <dbReference type="SAM" id="SignalP"/>
    </source>
</evidence>
<feature type="chain" id="PRO_5020381742" evidence="1">
    <location>
        <begin position="20"/>
        <end position="235"/>
    </location>
</feature>
<accession>A0A4R3YV53</accession>
<dbReference type="GO" id="GO:0004622">
    <property type="term" value="F:phosphatidylcholine lysophospholipase activity"/>
    <property type="evidence" value="ECO:0007669"/>
    <property type="project" value="TreeGrafter"/>
</dbReference>
<dbReference type="RefSeq" id="WP_132142762.1">
    <property type="nucleotide sequence ID" value="NZ_SMCS01000002.1"/>
</dbReference>
<dbReference type="OrthoDB" id="9790057at2"/>
<dbReference type="PANTHER" id="PTHR30383:SF5">
    <property type="entry name" value="SGNH HYDROLASE-TYPE ESTERASE DOMAIN-CONTAINING PROTEIN"/>
    <property type="match status" value="1"/>
</dbReference>
<dbReference type="EMBL" id="SMCS01000002">
    <property type="protein sequence ID" value="TCV96501.1"/>
    <property type="molecule type" value="Genomic_DNA"/>
</dbReference>